<dbReference type="InterPro" id="IPR012677">
    <property type="entry name" value="Nucleotide-bd_a/b_plait_sf"/>
</dbReference>
<dbReference type="PANTHER" id="PTHR47640:SF10">
    <property type="entry name" value="TRNA SELENOCYSTEINE 1-ASSOCIATED PROTEIN 1-RELATED"/>
    <property type="match status" value="1"/>
</dbReference>
<dbReference type="SMART" id="SM00360">
    <property type="entry name" value="RRM"/>
    <property type="match status" value="2"/>
</dbReference>
<feature type="domain" description="RRM" evidence="8">
    <location>
        <begin position="155"/>
        <end position="227"/>
    </location>
</feature>
<dbReference type="GO" id="GO:0008270">
    <property type="term" value="F:zinc ion binding"/>
    <property type="evidence" value="ECO:0007669"/>
    <property type="project" value="UniProtKB-KW"/>
</dbReference>
<dbReference type="SUPFAM" id="SSF54928">
    <property type="entry name" value="RNA-binding domain, RBD"/>
    <property type="match status" value="2"/>
</dbReference>
<evidence type="ECO:0000256" key="4">
    <source>
        <dbReference type="ARBA" id="ARBA00022833"/>
    </source>
</evidence>
<keyword evidence="2" id="KW-0677">Repeat</keyword>
<dbReference type="PRINTS" id="PR01228">
    <property type="entry name" value="EGGSHELL"/>
</dbReference>
<keyword evidence="3" id="KW-0863">Zinc-finger</keyword>
<dbReference type="Proteomes" id="UP000612055">
    <property type="component" value="Unassembled WGS sequence"/>
</dbReference>
<evidence type="ECO:0000256" key="7">
    <source>
        <dbReference type="SAM" id="MobiDB-lite"/>
    </source>
</evidence>
<dbReference type="GO" id="GO:0003729">
    <property type="term" value="F:mRNA binding"/>
    <property type="evidence" value="ECO:0007669"/>
    <property type="project" value="InterPro"/>
</dbReference>
<comment type="caution">
    <text evidence="9">The sequence shown here is derived from an EMBL/GenBank/DDBJ whole genome shotgun (WGS) entry which is preliminary data.</text>
</comment>
<dbReference type="FunFam" id="3.30.70.330:FF:000476">
    <property type="entry name" value="Zinc finger CCCH domain-containing protein 4"/>
    <property type="match status" value="1"/>
</dbReference>
<dbReference type="CDD" id="cd12345">
    <property type="entry name" value="RRM2_SECp43_like"/>
    <property type="match status" value="1"/>
</dbReference>
<proteinExistence type="predicted"/>
<gene>
    <name evidence="9" type="ORF">HYH03_015979</name>
</gene>
<dbReference type="InterPro" id="IPR000504">
    <property type="entry name" value="RRM_dom"/>
</dbReference>
<sequence length="366" mass="35785">MADPGGDPTYFSLFVGDLAPEVYDHFLESFFRNYYPSVRSAKVMTDPMTGRSKGFGFVRFGVEAERDRAVAEMNGATISSRPVRCSLATARRVDGGPALPTGSRIPGPPGMGGGGGGFGAGGGGGFGGGGGGGGGGGYGGGRDRDAGGEMDPQNTTLFIGGLGSMVSEDALRHVFMRCGEIAYVKIPPGKGCGFVQFMDRQAAEYAMNELAGTVINGSAIRISWGKSQGKGFGGGGGGGGGGGFGGGGGYGGYGGGGGGGGYGHTSYDNYGGGGGYGGAYGSSYDSYGAGYGGDYSSYYSGGAYGGSSGAAGGSAGGAGGGGGANAGPSGLFDPYAPISVEKMNTAYVARHMPGYTGAFMGLVSTS</sequence>
<keyword evidence="10" id="KW-1185">Reference proteome</keyword>
<evidence type="ECO:0000256" key="1">
    <source>
        <dbReference type="ARBA" id="ARBA00022723"/>
    </source>
</evidence>
<feature type="compositionally biased region" description="Gly residues" evidence="7">
    <location>
        <begin position="110"/>
        <end position="119"/>
    </location>
</feature>
<dbReference type="Pfam" id="PF00076">
    <property type="entry name" value="RRM_1"/>
    <property type="match status" value="2"/>
</dbReference>
<dbReference type="InterPro" id="IPR050825">
    <property type="entry name" value="RBM42_RBP45_47-like"/>
</dbReference>
<organism evidence="9 10">
    <name type="scientific">Edaphochlamys debaryana</name>
    <dbReference type="NCBI Taxonomy" id="47281"/>
    <lineage>
        <taxon>Eukaryota</taxon>
        <taxon>Viridiplantae</taxon>
        <taxon>Chlorophyta</taxon>
        <taxon>core chlorophytes</taxon>
        <taxon>Chlorophyceae</taxon>
        <taxon>CS clade</taxon>
        <taxon>Chlamydomonadales</taxon>
        <taxon>Chlamydomonadales incertae sedis</taxon>
        <taxon>Edaphochlamys</taxon>
    </lineage>
</organism>
<feature type="region of interest" description="Disordered" evidence="7">
    <location>
        <begin position="95"/>
        <end position="119"/>
    </location>
</feature>
<dbReference type="PANTHER" id="PTHR47640">
    <property type="entry name" value="TRNA SELENOCYSTEINE 1-ASSOCIATED PROTEIN 1-RELATED-RELATED"/>
    <property type="match status" value="1"/>
</dbReference>
<evidence type="ECO:0000259" key="8">
    <source>
        <dbReference type="PROSITE" id="PS50102"/>
    </source>
</evidence>
<dbReference type="AlphaFoldDB" id="A0A836BQM8"/>
<keyword evidence="4" id="KW-0862">Zinc</keyword>
<reference evidence="9" key="1">
    <citation type="journal article" date="2020" name="bioRxiv">
        <title>Comparative genomics of Chlamydomonas.</title>
        <authorList>
            <person name="Craig R.J."/>
            <person name="Hasan A.R."/>
            <person name="Ness R.W."/>
            <person name="Keightley P.D."/>
        </authorList>
    </citation>
    <scope>NUCLEOTIDE SEQUENCE</scope>
    <source>
        <strain evidence="9">CCAP 11/70</strain>
    </source>
</reference>
<accession>A0A836BQM8</accession>
<evidence type="ECO:0000256" key="5">
    <source>
        <dbReference type="ARBA" id="ARBA00022884"/>
    </source>
</evidence>
<feature type="domain" description="RRM" evidence="8">
    <location>
        <begin position="11"/>
        <end position="90"/>
    </location>
</feature>
<evidence type="ECO:0000256" key="3">
    <source>
        <dbReference type="ARBA" id="ARBA00022771"/>
    </source>
</evidence>
<dbReference type="OrthoDB" id="446113at2759"/>
<dbReference type="EMBL" id="JAEHOE010000132">
    <property type="protein sequence ID" value="KAG2485305.1"/>
    <property type="molecule type" value="Genomic_DNA"/>
</dbReference>
<name>A0A836BQM8_9CHLO</name>
<evidence type="ECO:0000256" key="6">
    <source>
        <dbReference type="PROSITE-ProRule" id="PRU00176"/>
    </source>
</evidence>
<dbReference type="Gene3D" id="3.30.70.330">
    <property type="match status" value="2"/>
</dbReference>
<evidence type="ECO:0000256" key="2">
    <source>
        <dbReference type="ARBA" id="ARBA00022737"/>
    </source>
</evidence>
<dbReference type="PROSITE" id="PS50102">
    <property type="entry name" value="RRM"/>
    <property type="match status" value="2"/>
</dbReference>
<evidence type="ECO:0000313" key="10">
    <source>
        <dbReference type="Proteomes" id="UP000612055"/>
    </source>
</evidence>
<keyword evidence="1" id="KW-0479">Metal-binding</keyword>
<dbReference type="InterPro" id="IPR035979">
    <property type="entry name" value="RBD_domain_sf"/>
</dbReference>
<protein>
    <recommendedName>
        <fullName evidence="8">RRM domain-containing protein</fullName>
    </recommendedName>
</protein>
<evidence type="ECO:0000313" key="9">
    <source>
        <dbReference type="EMBL" id="KAG2485305.1"/>
    </source>
</evidence>
<keyword evidence="5 6" id="KW-0694">RNA-binding</keyword>
<dbReference type="GO" id="GO:0005829">
    <property type="term" value="C:cytosol"/>
    <property type="evidence" value="ECO:0007669"/>
    <property type="project" value="TreeGrafter"/>
</dbReference>